<keyword evidence="2" id="KW-1185">Reference proteome</keyword>
<sequence length="87" mass="9593">ATPWLPVKQDKIQQYEISMPVNLSIEAVSQPDNNPQDSVRPDRAPAPALARWLILKSKTIPPVDFLPQCTSSVSPHCCGKIKSTLTK</sequence>
<reference evidence="1 2" key="1">
    <citation type="submission" date="2024-05" db="EMBL/GenBank/DDBJ databases">
        <title>Genome sequencing and assembly of Indian major carp, Cirrhinus mrigala (Hamilton, 1822).</title>
        <authorList>
            <person name="Mohindra V."/>
            <person name="Chowdhury L.M."/>
            <person name="Lal K."/>
            <person name="Jena J.K."/>
        </authorList>
    </citation>
    <scope>NUCLEOTIDE SEQUENCE [LARGE SCALE GENOMIC DNA]</scope>
    <source>
        <strain evidence="1">CM1030</strain>
        <tissue evidence="1">Blood</tissue>
    </source>
</reference>
<gene>
    <name evidence="1" type="ORF">M9458_056836</name>
</gene>
<evidence type="ECO:0000313" key="2">
    <source>
        <dbReference type="Proteomes" id="UP001529510"/>
    </source>
</evidence>
<dbReference type="EMBL" id="JAMKFB020000720">
    <property type="protein sequence ID" value="KAL0147877.1"/>
    <property type="molecule type" value="Genomic_DNA"/>
</dbReference>
<feature type="non-terminal residue" evidence="1">
    <location>
        <position position="87"/>
    </location>
</feature>
<dbReference type="Proteomes" id="UP001529510">
    <property type="component" value="Unassembled WGS sequence"/>
</dbReference>
<evidence type="ECO:0000313" key="1">
    <source>
        <dbReference type="EMBL" id="KAL0147877.1"/>
    </source>
</evidence>
<organism evidence="1 2">
    <name type="scientific">Cirrhinus mrigala</name>
    <name type="common">Mrigala</name>
    <dbReference type="NCBI Taxonomy" id="683832"/>
    <lineage>
        <taxon>Eukaryota</taxon>
        <taxon>Metazoa</taxon>
        <taxon>Chordata</taxon>
        <taxon>Craniata</taxon>
        <taxon>Vertebrata</taxon>
        <taxon>Euteleostomi</taxon>
        <taxon>Actinopterygii</taxon>
        <taxon>Neopterygii</taxon>
        <taxon>Teleostei</taxon>
        <taxon>Ostariophysi</taxon>
        <taxon>Cypriniformes</taxon>
        <taxon>Cyprinidae</taxon>
        <taxon>Labeoninae</taxon>
        <taxon>Labeonini</taxon>
        <taxon>Cirrhinus</taxon>
    </lineage>
</organism>
<accession>A0ABD0MFY7</accession>
<feature type="non-terminal residue" evidence="1">
    <location>
        <position position="1"/>
    </location>
</feature>
<name>A0ABD0MFY7_CIRMR</name>
<comment type="caution">
    <text evidence="1">The sequence shown here is derived from an EMBL/GenBank/DDBJ whole genome shotgun (WGS) entry which is preliminary data.</text>
</comment>
<proteinExistence type="predicted"/>
<protein>
    <submittedName>
        <fullName evidence="1">Uncharacterized protein</fullName>
    </submittedName>
</protein>
<dbReference type="AlphaFoldDB" id="A0ABD0MFY7"/>